<dbReference type="SUPFAM" id="SSF52540">
    <property type="entry name" value="P-loop containing nucleoside triphosphate hydrolases"/>
    <property type="match status" value="1"/>
</dbReference>
<keyword evidence="3" id="KW-0472">Membrane</keyword>
<feature type="transmembrane region" description="Helical" evidence="3">
    <location>
        <begin position="138"/>
        <end position="161"/>
    </location>
</feature>
<keyword evidence="2" id="KW-0067">ATP-binding</keyword>
<dbReference type="OrthoDB" id="6500128at2759"/>
<dbReference type="VEuPathDB" id="FungiDB:BO82DRAFT_433285"/>
<dbReference type="Proteomes" id="UP000248340">
    <property type="component" value="Unassembled WGS sequence"/>
</dbReference>
<keyword evidence="1" id="KW-0547">Nucleotide-binding</keyword>
<dbReference type="STRING" id="1448315.A0A319C960"/>
<proteinExistence type="predicted"/>
<organism evidence="4 5">
    <name type="scientific">Aspergillus uvarum CBS 121591</name>
    <dbReference type="NCBI Taxonomy" id="1448315"/>
    <lineage>
        <taxon>Eukaryota</taxon>
        <taxon>Fungi</taxon>
        <taxon>Dikarya</taxon>
        <taxon>Ascomycota</taxon>
        <taxon>Pezizomycotina</taxon>
        <taxon>Eurotiomycetes</taxon>
        <taxon>Eurotiomycetidae</taxon>
        <taxon>Eurotiales</taxon>
        <taxon>Aspergillaceae</taxon>
        <taxon>Aspergillus</taxon>
        <taxon>Aspergillus subgen. Circumdati</taxon>
    </lineage>
</organism>
<evidence type="ECO:0008006" key="6">
    <source>
        <dbReference type="Google" id="ProtNLM"/>
    </source>
</evidence>
<accession>A0A319C960</accession>
<dbReference type="InterPro" id="IPR027417">
    <property type="entry name" value="P-loop_NTPase"/>
</dbReference>
<gene>
    <name evidence="4" type="ORF">BO82DRAFT_433285</name>
</gene>
<reference evidence="4 5" key="1">
    <citation type="submission" date="2016-12" db="EMBL/GenBank/DDBJ databases">
        <title>The genomes of Aspergillus section Nigri reveals drivers in fungal speciation.</title>
        <authorList>
            <consortium name="DOE Joint Genome Institute"/>
            <person name="Vesth T.C."/>
            <person name="Nybo J."/>
            <person name="Theobald S."/>
            <person name="Brandl J."/>
            <person name="Frisvad J.C."/>
            <person name="Nielsen K.F."/>
            <person name="Lyhne E.K."/>
            <person name="Kogle M.E."/>
            <person name="Kuo A."/>
            <person name="Riley R."/>
            <person name="Clum A."/>
            <person name="Nolan M."/>
            <person name="Lipzen A."/>
            <person name="Salamov A."/>
            <person name="Henrissat B."/>
            <person name="Wiebenga A."/>
            <person name="De Vries R.P."/>
            <person name="Grigoriev I.V."/>
            <person name="Mortensen U.H."/>
            <person name="Andersen M.R."/>
            <person name="Baker S.E."/>
        </authorList>
    </citation>
    <scope>NUCLEOTIDE SEQUENCE [LARGE SCALE GENOMIC DNA]</scope>
    <source>
        <strain evidence="4 5">CBS 121591</strain>
    </source>
</reference>
<evidence type="ECO:0000256" key="1">
    <source>
        <dbReference type="ARBA" id="ARBA00022741"/>
    </source>
</evidence>
<keyword evidence="3" id="KW-0812">Transmembrane</keyword>
<protein>
    <recommendedName>
        <fullName evidence="6">P-loop containing nucleoside triphosphate hydrolase protein</fullName>
    </recommendedName>
</protein>
<dbReference type="PANTHER" id="PTHR24223:SF345">
    <property type="entry name" value="ABC MULTIDRUG TRANSPORTER (EUROFUNG)"/>
    <property type="match status" value="1"/>
</dbReference>
<evidence type="ECO:0000256" key="2">
    <source>
        <dbReference type="ARBA" id="ARBA00022840"/>
    </source>
</evidence>
<sequence>MLTVSVVDHGRSSRPSMLLNSYLFLTLLLDIARARTLFLSSDHSFEITYSGIFYASVGLKTAILLLEACRKTRWLSWDATQHSPEETRGIFSLGVFSWLNKLFWAGYRRTLAIESLYPLDSTFDAQALHEKLHQDVGYGLVGAAILIYSGIAVSYALYWYCHHRLQTMVRSILVTEMSPLRARDMGNILLLDEVSSSVDRDTERLMQKVIRVEFRAYTVIAVSHRLEMIMDFDWVVVMDRGEVVEVGNPVALKERGAATRSGELVAAAGASWNGSPDHRNAFTELCIIARTFARKWTFMKGILRMLHVSAQKDGVALPPETHALFVDFSDRVWGRAQRDRFRSLYPNPSSLAETGGDRSREEAELSSFLEKWNTLEIRDGGEEGA</sequence>
<dbReference type="InterPro" id="IPR050173">
    <property type="entry name" value="ABC_transporter_C-like"/>
</dbReference>
<dbReference type="EMBL" id="KZ821709">
    <property type="protein sequence ID" value="PYH80499.1"/>
    <property type="molecule type" value="Genomic_DNA"/>
</dbReference>
<dbReference type="AlphaFoldDB" id="A0A319C960"/>
<dbReference type="GO" id="GO:0005524">
    <property type="term" value="F:ATP binding"/>
    <property type="evidence" value="ECO:0007669"/>
    <property type="project" value="UniProtKB-KW"/>
</dbReference>
<evidence type="ECO:0000256" key="3">
    <source>
        <dbReference type="SAM" id="Phobius"/>
    </source>
</evidence>
<name>A0A319C960_9EURO</name>
<keyword evidence="5" id="KW-1185">Reference proteome</keyword>
<feature type="transmembrane region" description="Helical" evidence="3">
    <location>
        <begin position="50"/>
        <end position="69"/>
    </location>
</feature>
<evidence type="ECO:0000313" key="4">
    <source>
        <dbReference type="EMBL" id="PYH80499.1"/>
    </source>
</evidence>
<evidence type="ECO:0000313" key="5">
    <source>
        <dbReference type="Proteomes" id="UP000248340"/>
    </source>
</evidence>
<dbReference type="RefSeq" id="XP_025490699.1">
    <property type="nucleotide sequence ID" value="XM_025640857.1"/>
</dbReference>
<dbReference type="GeneID" id="37143599"/>
<keyword evidence="3" id="KW-1133">Transmembrane helix</keyword>
<dbReference type="GO" id="GO:0042626">
    <property type="term" value="F:ATPase-coupled transmembrane transporter activity"/>
    <property type="evidence" value="ECO:0007669"/>
    <property type="project" value="TreeGrafter"/>
</dbReference>
<dbReference type="PANTHER" id="PTHR24223">
    <property type="entry name" value="ATP-BINDING CASSETTE SUB-FAMILY C"/>
    <property type="match status" value="1"/>
</dbReference>
<dbReference type="Gene3D" id="3.40.50.300">
    <property type="entry name" value="P-loop containing nucleotide triphosphate hydrolases"/>
    <property type="match status" value="1"/>
</dbReference>
<dbReference type="GO" id="GO:0016020">
    <property type="term" value="C:membrane"/>
    <property type="evidence" value="ECO:0007669"/>
    <property type="project" value="TreeGrafter"/>
</dbReference>